<dbReference type="AlphaFoldDB" id="A0A0N9I1A5"/>
<feature type="domain" description="Peptidoglycan binding-like" evidence="1">
    <location>
        <begin position="112"/>
        <end position="161"/>
    </location>
</feature>
<evidence type="ECO:0000259" key="1">
    <source>
        <dbReference type="Pfam" id="PF01471"/>
    </source>
</evidence>
<sequence length="359" mass="36865">MAAGVIVVGVALVVVLRPGRPTAVTGAQEIPPTAEVMRTDLTQTTRVNGILGYDSSFSVPAAPGGGVATWLPAPGAVIRFGERVYAVDNRPVPLLHGDTPLWRELAVGIDDGPDVRLLRTNLRAFGFGPTLNTDSDHFSTAVGDAVARWQRAIGVPDTGKVKPGEVVVASTSLRIVEIRATLGGPLPPVVVTASSTTRVVAVDMPVAQQSLAVVGGAVRVLLPAGTATSGKVTSVGTVATAVPRDPPGSNNDSANDGAVNATLPVRISLDRPDEAGTLDGAPVSVEFVSATHRGVLAVPLVALLAMPNGDYAVDVIETGADRTWTARRVVVRLGFFAAGQVEVSAAELGEGMKVQVPAR</sequence>
<dbReference type="InterPro" id="IPR002477">
    <property type="entry name" value="Peptidoglycan-bd-like"/>
</dbReference>
<dbReference type="KEGG" id="kphy:AOZ06_39760"/>
<protein>
    <recommendedName>
        <fullName evidence="1">Peptidoglycan binding-like domain-containing protein</fullName>
    </recommendedName>
</protein>
<dbReference type="SUPFAM" id="SSF47090">
    <property type="entry name" value="PGBD-like"/>
    <property type="match status" value="1"/>
</dbReference>
<dbReference type="Gene3D" id="1.10.101.10">
    <property type="entry name" value="PGBD-like superfamily/PGBD"/>
    <property type="match status" value="1"/>
</dbReference>
<proteinExistence type="predicted"/>
<dbReference type="Proteomes" id="UP000063699">
    <property type="component" value="Chromosome"/>
</dbReference>
<dbReference type="RefSeq" id="WP_054294080.1">
    <property type="nucleotide sequence ID" value="NZ_CP012752.1"/>
</dbReference>
<organism evidence="2 3">
    <name type="scientific">Kibdelosporangium phytohabitans</name>
    <dbReference type="NCBI Taxonomy" id="860235"/>
    <lineage>
        <taxon>Bacteria</taxon>
        <taxon>Bacillati</taxon>
        <taxon>Actinomycetota</taxon>
        <taxon>Actinomycetes</taxon>
        <taxon>Pseudonocardiales</taxon>
        <taxon>Pseudonocardiaceae</taxon>
        <taxon>Kibdelosporangium</taxon>
    </lineage>
</organism>
<dbReference type="STRING" id="860235.AOZ06_39760"/>
<dbReference type="Pfam" id="PF01471">
    <property type="entry name" value="PG_binding_1"/>
    <property type="match status" value="1"/>
</dbReference>
<keyword evidence="3" id="KW-1185">Reference proteome</keyword>
<evidence type="ECO:0000313" key="3">
    <source>
        <dbReference type="Proteomes" id="UP000063699"/>
    </source>
</evidence>
<accession>A0A0N9I1A5</accession>
<reference evidence="2 3" key="1">
    <citation type="submission" date="2015-07" db="EMBL/GenBank/DDBJ databases">
        <title>Genome sequencing of Kibdelosporangium phytohabitans.</title>
        <authorList>
            <person name="Qin S."/>
            <person name="Xing K."/>
        </authorList>
    </citation>
    <scope>NUCLEOTIDE SEQUENCE [LARGE SCALE GENOMIC DNA]</scope>
    <source>
        <strain evidence="2 3">KLBMP1111</strain>
    </source>
</reference>
<dbReference type="InterPro" id="IPR036366">
    <property type="entry name" value="PGBDSf"/>
</dbReference>
<dbReference type="EMBL" id="CP012752">
    <property type="protein sequence ID" value="ALG12184.1"/>
    <property type="molecule type" value="Genomic_DNA"/>
</dbReference>
<dbReference type="InterPro" id="IPR036365">
    <property type="entry name" value="PGBD-like_sf"/>
</dbReference>
<gene>
    <name evidence="2" type="ORF">AOZ06_39760</name>
</gene>
<evidence type="ECO:0000313" key="2">
    <source>
        <dbReference type="EMBL" id="ALG12184.1"/>
    </source>
</evidence>
<name>A0A0N9I1A5_9PSEU</name>